<dbReference type="PANTHER" id="PTHR21032:SF0">
    <property type="entry name" value="G PATCH DOMAIN-CONTAINING PROTEIN 11"/>
    <property type="match status" value="1"/>
</dbReference>
<dbReference type="GO" id="GO:0003676">
    <property type="term" value="F:nucleic acid binding"/>
    <property type="evidence" value="ECO:0007669"/>
    <property type="project" value="InterPro"/>
</dbReference>
<feature type="compositionally biased region" description="Acidic residues" evidence="4">
    <location>
        <begin position="201"/>
        <end position="218"/>
    </location>
</feature>
<feature type="domain" description="G-patch" evidence="5">
    <location>
        <begin position="72"/>
        <end position="118"/>
    </location>
</feature>
<keyword evidence="6" id="KW-1185">Reference proteome</keyword>
<evidence type="ECO:0000256" key="4">
    <source>
        <dbReference type="SAM" id="MobiDB-lite"/>
    </source>
</evidence>
<dbReference type="InterPro" id="IPR039249">
    <property type="entry name" value="GPATCH11"/>
</dbReference>
<dbReference type="OMA" id="DYMNMVI"/>
<proteinExistence type="inferred from homology"/>
<sequence length="268" mass="30257">MSDEEEDYMSDKFLAGLQEVRPSLVQDRGKKRQIEVETKKEEQRKRQREATAAAGTVDNARLQQSLSQPLSADNKGFQLLAKMGYKAGAGLGKQPDARKEPVGITIKSGRGGLGREAAIAELAAKRQELRRAHLLQRAGIESGAEISTEAYRRRATQKAEERKLQYDIRRCQQTCESLDLKADVTEPDLEFFWPPKPKEEENSDAEGEQDPPEEEETPKEELYTPAEQLELLTGYLRTAYSFCYWCGTHYEDSADLDSNCPGLTRDDH</sequence>
<dbReference type="PANTHER" id="PTHR21032">
    <property type="entry name" value="G PATCH DOMAIN-CONTAINING PROTEIN 11"/>
    <property type="match status" value="1"/>
</dbReference>
<evidence type="ECO:0000256" key="2">
    <source>
        <dbReference type="ARBA" id="ARBA00021978"/>
    </source>
</evidence>
<comment type="similarity">
    <text evidence="1">Belongs to the GPATCH11 family.</text>
</comment>
<dbReference type="Pfam" id="PF13821">
    <property type="entry name" value="DUF4187"/>
    <property type="match status" value="1"/>
</dbReference>
<feature type="compositionally biased region" description="Basic and acidic residues" evidence="4">
    <location>
        <begin position="32"/>
        <end position="44"/>
    </location>
</feature>
<dbReference type="InterPro" id="IPR025239">
    <property type="entry name" value="DUF4187"/>
</dbReference>
<evidence type="ECO:0000313" key="6">
    <source>
        <dbReference type="Proteomes" id="UP001652661"/>
    </source>
</evidence>
<protein>
    <recommendedName>
        <fullName evidence="2">G patch domain-containing protein 11</fullName>
    </recommendedName>
    <alternativeName>
        <fullName evidence="3">Coiled-coil domain-containing protein 75</fullName>
    </alternativeName>
</protein>
<name>A0A6P4JPT0_DROKI</name>
<dbReference type="Pfam" id="PF01585">
    <property type="entry name" value="G-patch"/>
    <property type="match status" value="1"/>
</dbReference>
<evidence type="ECO:0000256" key="3">
    <source>
        <dbReference type="ARBA" id="ARBA00030688"/>
    </source>
</evidence>
<organism evidence="6 7">
    <name type="scientific">Drosophila kikkawai</name>
    <name type="common">Fruit fly</name>
    <dbReference type="NCBI Taxonomy" id="30033"/>
    <lineage>
        <taxon>Eukaryota</taxon>
        <taxon>Metazoa</taxon>
        <taxon>Ecdysozoa</taxon>
        <taxon>Arthropoda</taxon>
        <taxon>Hexapoda</taxon>
        <taxon>Insecta</taxon>
        <taxon>Pterygota</taxon>
        <taxon>Neoptera</taxon>
        <taxon>Endopterygota</taxon>
        <taxon>Diptera</taxon>
        <taxon>Brachycera</taxon>
        <taxon>Muscomorpha</taxon>
        <taxon>Ephydroidea</taxon>
        <taxon>Drosophilidae</taxon>
        <taxon>Drosophila</taxon>
        <taxon>Sophophora</taxon>
    </lineage>
</organism>
<dbReference type="GO" id="GO:0000776">
    <property type="term" value="C:kinetochore"/>
    <property type="evidence" value="ECO:0007669"/>
    <property type="project" value="TreeGrafter"/>
</dbReference>
<feature type="region of interest" description="Disordered" evidence="4">
    <location>
        <begin position="89"/>
        <end position="110"/>
    </location>
</feature>
<dbReference type="AlphaFoldDB" id="A0A6P4JPT0"/>
<evidence type="ECO:0000313" key="7">
    <source>
        <dbReference type="RefSeq" id="XP_017037586.1"/>
    </source>
</evidence>
<dbReference type="Proteomes" id="UP001652661">
    <property type="component" value="Chromosome 3R"/>
</dbReference>
<dbReference type="OrthoDB" id="786951at2759"/>
<dbReference type="SMART" id="SM01173">
    <property type="entry name" value="DUF4187"/>
    <property type="match status" value="1"/>
</dbReference>
<dbReference type="PROSITE" id="PS50174">
    <property type="entry name" value="G_PATCH"/>
    <property type="match status" value="1"/>
</dbReference>
<feature type="region of interest" description="Disordered" evidence="4">
    <location>
        <begin position="186"/>
        <end position="226"/>
    </location>
</feature>
<dbReference type="GeneID" id="108085478"/>
<gene>
    <name evidence="7" type="primary">LOC108085478</name>
</gene>
<dbReference type="RefSeq" id="XP_017037586.1">
    <property type="nucleotide sequence ID" value="XM_017182097.3"/>
</dbReference>
<reference evidence="7" key="1">
    <citation type="submission" date="2025-08" db="UniProtKB">
        <authorList>
            <consortium name="RefSeq"/>
        </authorList>
    </citation>
    <scope>IDENTIFICATION</scope>
    <source>
        <strain evidence="7">14028-0561.14</strain>
        <tissue evidence="7">Whole fly</tissue>
    </source>
</reference>
<feature type="region of interest" description="Disordered" evidence="4">
    <location>
        <begin position="19"/>
        <end position="60"/>
    </location>
</feature>
<dbReference type="InterPro" id="IPR000467">
    <property type="entry name" value="G_patch_dom"/>
</dbReference>
<evidence type="ECO:0000256" key="1">
    <source>
        <dbReference type="ARBA" id="ARBA00007140"/>
    </source>
</evidence>
<accession>A0A6P4JPT0</accession>
<evidence type="ECO:0000259" key="5">
    <source>
        <dbReference type="PROSITE" id="PS50174"/>
    </source>
</evidence>
<dbReference type="SMART" id="SM00443">
    <property type="entry name" value="G_patch"/>
    <property type="match status" value="1"/>
</dbReference>